<name>A0A1S8X0Q8_OPIVI</name>
<comment type="similarity">
    <text evidence="1">Belongs to the prefoldin subunit beta family.</text>
</comment>
<sequence length="167" mass="19264">MKRPVESDYYALLRKLARLFKNRMAGQRRINFFVTDEKTSQTRAAIKCCAIEAHRQQTIVANQQINILNAQLEALTMKHRRSELVEQELKALPTETVVYKALGRMFLRKSVNTITEDILKERLIIDNNMETLKVKICSLQKNKEAVSSNLSESKEALRELLSSKQQA</sequence>
<dbReference type="Proteomes" id="UP000243686">
    <property type="component" value="Unassembled WGS sequence"/>
</dbReference>
<comment type="subunit">
    <text evidence="2">Heterohexamer of two PFD-alpha type and four PFD-beta type subunits.</text>
</comment>
<dbReference type="GO" id="GO:0005737">
    <property type="term" value="C:cytoplasm"/>
    <property type="evidence" value="ECO:0007669"/>
    <property type="project" value="TreeGrafter"/>
</dbReference>
<evidence type="ECO:0000256" key="2">
    <source>
        <dbReference type="ARBA" id="ARBA00011695"/>
    </source>
</evidence>
<reference evidence="4 5" key="1">
    <citation type="submission" date="2015-03" db="EMBL/GenBank/DDBJ databases">
        <title>Draft genome of the nematode, Opisthorchis viverrini.</title>
        <authorList>
            <person name="Mitreva M."/>
        </authorList>
    </citation>
    <scope>NUCLEOTIDE SEQUENCE [LARGE SCALE GENOMIC DNA]</scope>
    <source>
        <strain evidence="4">Khon Kaen</strain>
    </source>
</reference>
<evidence type="ECO:0000256" key="3">
    <source>
        <dbReference type="ARBA" id="ARBA00023186"/>
    </source>
</evidence>
<dbReference type="InterPro" id="IPR009053">
    <property type="entry name" value="Prefoldin"/>
</dbReference>
<dbReference type="Pfam" id="PF01920">
    <property type="entry name" value="Prefoldin_2"/>
    <property type="match status" value="1"/>
</dbReference>
<evidence type="ECO:0000313" key="4">
    <source>
        <dbReference type="EMBL" id="OON20302.1"/>
    </source>
</evidence>
<keyword evidence="3" id="KW-0143">Chaperone</keyword>
<dbReference type="SUPFAM" id="SSF46579">
    <property type="entry name" value="Prefoldin"/>
    <property type="match status" value="1"/>
</dbReference>
<evidence type="ECO:0000256" key="1">
    <source>
        <dbReference type="ARBA" id="ARBA00008045"/>
    </source>
</evidence>
<accession>A0A1S8X0Q8</accession>
<dbReference type="PANTHER" id="PTHR20903">
    <property type="entry name" value="PREFOLDIN SUBUNIT 1-RELATED"/>
    <property type="match status" value="1"/>
</dbReference>
<protein>
    <submittedName>
        <fullName evidence="4">Prefoldin subunit</fullName>
    </submittedName>
</protein>
<organism evidence="4 5">
    <name type="scientific">Opisthorchis viverrini</name>
    <name type="common">Southeast Asian liver fluke</name>
    <dbReference type="NCBI Taxonomy" id="6198"/>
    <lineage>
        <taxon>Eukaryota</taxon>
        <taxon>Metazoa</taxon>
        <taxon>Spiralia</taxon>
        <taxon>Lophotrochozoa</taxon>
        <taxon>Platyhelminthes</taxon>
        <taxon>Trematoda</taxon>
        <taxon>Digenea</taxon>
        <taxon>Opisthorchiida</taxon>
        <taxon>Opisthorchiata</taxon>
        <taxon>Opisthorchiidae</taxon>
        <taxon>Opisthorchis</taxon>
    </lineage>
</organism>
<dbReference type="GO" id="GO:0051082">
    <property type="term" value="F:unfolded protein binding"/>
    <property type="evidence" value="ECO:0007669"/>
    <property type="project" value="InterPro"/>
</dbReference>
<dbReference type="Gene3D" id="1.10.287.370">
    <property type="match status" value="1"/>
</dbReference>
<dbReference type="GO" id="GO:0016272">
    <property type="term" value="C:prefoldin complex"/>
    <property type="evidence" value="ECO:0007669"/>
    <property type="project" value="InterPro"/>
</dbReference>
<dbReference type="PANTHER" id="PTHR20903:SF0">
    <property type="entry name" value="PREFOLDIN SUBUNIT 1"/>
    <property type="match status" value="1"/>
</dbReference>
<gene>
    <name evidence="4" type="ORF">X801_03820</name>
</gene>
<keyword evidence="5" id="KW-1185">Reference proteome</keyword>
<dbReference type="EMBL" id="KV892726">
    <property type="protein sequence ID" value="OON20302.1"/>
    <property type="molecule type" value="Genomic_DNA"/>
</dbReference>
<evidence type="ECO:0000313" key="5">
    <source>
        <dbReference type="Proteomes" id="UP000243686"/>
    </source>
</evidence>
<proteinExistence type="inferred from homology"/>
<dbReference type="InterPro" id="IPR002777">
    <property type="entry name" value="PFD_beta-like"/>
</dbReference>
<dbReference type="GO" id="GO:0044183">
    <property type="term" value="F:protein folding chaperone"/>
    <property type="evidence" value="ECO:0007669"/>
    <property type="project" value="TreeGrafter"/>
</dbReference>
<dbReference type="AlphaFoldDB" id="A0A1S8X0Q8"/>